<keyword evidence="2" id="KW-1185">Reference proteome</keyword>
<dbReference type="STRING" id="1237149.C900_03296"/>
<dbReference type="eggNOG" id="ENOG50340IH">
    <property type="taxonomic scope" value="Bacteria"/>
</dbReference>
<dbReference type="Proteomes" id="UP000011135">
    <property type="component" value="Unassembled WGS sequence"/>
</dbReference>
<organism evidence="1 2">
    <name type="scientific">Fulvivirga imtechensis AK7</name>
    <dbReference type="NCBI Taxonomy" id="1237149"/>
    <lineage>
        <taxon>Bacteria</taxon>
        <taxon>Pseudomonadati</taxon>
        <taxon>Bacteroidota</taxon>
        <taxon>Cytophagia</taxon>
        <taxon>Cytophagales</taxon>
        <taxon>Fulvivirgaceae</taxon>
        <taxon>Fulvivirga</taxon>
    </lineage>
</organism>
<reference evidence="1 2" key="1">
    <citation type="submission" date="2012-12" db="EMBL/GenBank/DDBJ databases">
        <title>Genome assembly of Fulvivirga imtechensis AK7.</title>
        <authorList>
            <person name="Nupur N."/>
            <person name="Khatri I."/>
            <person name="Kumar R."/>
            <person name="Subramanian S."/>
            <person name="Pinnaka A."/>
        </authorList>
    </citation>
    <scope>NUCLEOTIDE SEQUENCE [LARGE SCALE GENOMIC DNA]</scope>
    <source>
        <strain evidence="1 2">AK7</strain>
    </source>
</reference>
<evidence type="ECO:0000313" key="2">
    <source>
        <dbReference type="Proteomes" id="UP000011135"/>
    </source>
</evidence>
<proteinExistence type="predicted"/>
<sequence length="128" mass="14732">MGSCNCGFLAQEITKLSKTEIHSRAMHKYGDWNEQLNDYCPTSGLLMDDLISQMLNFGLDTDDLKRLEKLSDKEVLNRLQKGQRFLTPNKKEDVVLYLNEWASLLEEKLLDNIRIPVNAEQLIVSGSW</sequence>
<gene>
    <name evidence="1" type="ORF">C900_03296</name>
</gene>
<comment type="caution">
    <text evidence="1">The sequence shown here is derived from an EMBL/GenBank/DDBJ whole genome shotgun (WGS) entry which is preliminary data.</text>
</comment>
<dbReference type="PATRIC" id="fig|1237149.3.peg.3057"/>
<evidence type="ECO:0000313" key="1">
    <source>
        <dbReference type="EMBL" id="ELR70861.1"/>
    </source>
</evidence>
<dbReference type="AlphaFoldDB" id="L8JPH8"/>
<protein>
    <submittedName>
        <fullName evidence="1">Uncharacterized protein</fullName>
    </submittedName>
</protein>
<dbReference type="EMBL" id="AMZN01000048">
    <property type="protein sequence ID" value="ELR70861.1"/>
    <property type="molecule type" value="Genomic_DNA"/>
</dbReference>
<name>L8JPH8_9BACT</name>
<accession>L8JPH8</accession>